<dbReference type="GeneID" id="66071211"/>
<evidence type="ECO:0000313" key="1">
    <source>
        <dbReference type="EMBL" id="KAG7086179.1"/>
    </source>
</evidence>
<protein>
    <submittedName>
        <fullName evidence="1">Uncharacterized protein</fullName>
    </submittedName>
</protein>
<name>A0A9P7UNN6_9AGAR</name>
<accession>A0A9P7UNN6</accession>
<reference evidence="1" key="1">
    <citation type="journal article" date="2021" name="Genome Biol. Evol.">
        <title>The assembled and annotated genome of the fairy-ring fungus Marasmius oreades.</title>
        <authorList>
            <person name="Hiltunen M."/>
            <person name="Ament-Velasquez S.L."/>
            <person name="Johannesson H."/>
        </authorList>
    </citation>
    <scope>NUCLEOTIDE SEQUENCE</scope>
    <source>
        <strain evidence="1">03SP1</strain>
    </source>
</reference>
<proteinExistence type="predicted"/>
<sequence>MGGSTNVQHPTNWACGGWGFGRQELVEFLDNLPQEDRTKLGIPSAEGLEKSWDSISYDILTRWIDAKTPRPNLFVLKGAKISRGRPTDARDLAGMVYIFTMLLKENPGDDFHFEEMDMFDQEVAYRRGILGNMGLPMDGKTFRTFTSGRDGVEFLNWTSSPRKA</sequence>
<dbReference type="EMBL" id="CM032190">
    <property type="protein sequence ID" value="KAG7086179.1"/>
    <property type="molecule type" value="Genomic_DNA"/>
</dbReference>
<gene>
    <name evidence="1" type="ORF">E1B28_002135</name>
</gene>
<evidence type="ECO:0000313" key="2">
    <source>
        <dbReference type="Proteomes" id="UP001049176"/>
    </source>
</evidence>
<dbReference type="OrthoDB" id="2849063at2759"/>
<dbReference type="AlphaFoldDB" id="A0A9P7UNN6"/>
<dbReference type="KEGG" id="more:E1B28_002135"/>
<comment type="caution">
    <text evidence="1">The sequence shown here is derived from an EMBL/GenBank/DDBJ whole genome shotgun (WGS) entry which is preliminary data.</text>
</comment>
<keyword evidence="2" id="KW-1185">Reference proteome</keyword>
<organism evidence="1 2">
    <name type="scientific">Marasmius oreades</name>
    <name type="common">fairy-ring Marasmius</name>
    <dbReference type="NCBI Taxonomy" id="181124"/>
    <lineage>
        <taxon>Eukaryota</taxon>
        <taxon>Fungi</taxon>
        <taxon>Dikarya</taxon>
        <taxon>Basidiomycota</taxon>
        <taxon>Agaricomycotina</taxon>
        <taxon>Agaricomycetes</taxon>
        <taxon>Agaricomycetidae</taxon>
        <taxon>Agaricales</taxon>
        <taxon>Marasmiineae</taxon>
        <taxon>Marasmiaceae</taxon>
        <taxon>Marasmius</taxon>
    </lineage>
</organism>
<dbReference type="Proteomes" id="UP001049176">
    <property type="component" value="Chromosome 10"/>
</dbReference>
<dbReference type="RefSeq" id="XP_043002650.1">
    <property type="nucleotide sequence ID" value="XM_043159052.1"/>
</dbReference>